<dbReference type="OrthoDB" id="10273078at2759"/>
<accession>A0A1Q9EK16</accession>
<evidence type="ECO:0000313" key="4">
    <source>
        <dbReference type="Proteomes" id="UP000186817"/>
    </source>
</evidence>
<feature type="compositionally biased region" description="Polar residues" evidence="1">
    <location>
        <begin position="83"/>
        <end position="95"/>
    </location>
</feature>
<dbReference type="Proteomes" id="UP000186817">
    <property type="component" value="Unassembled WGS sequence"/>
</dbReference>
<feature type="region of interest" description="Disordered" evidence="1">
    <location>
        <begin position="156"/>
        <end position="175"/>
    </location>
</feature>
<evidence type="ECO:0000313" key="3">
    <source>
        <dbReference type="EMBL" id="OLQ07765.1"/>
    </source>
</evidence>
<dbReference type="EMBL" id="LSRX01000131">
    <property type="protein sequence ID" value="OLQ07765.1"/>
    <property type="molecule type" value="Genomic_DNA"/>
</dbReference>
<proteinExistence type="predicted"/>
<evidence type="ECO:0000256" key="1">
    <source>
        <dbReference type="SAM" id="MobiDB-lite"/>
    </source>
</evidence>
<feature type="region of interest" description="Disordered" evidence="1">
    <location>
        <begin position="223"/>
        <end position="244"/>
    </location>
</feature>
<name>A0A1Q9EK16_SYMMI</name>
<reference evidence="3 4" key="1">
    <citation type="submission" date="2016-02" db="EMBL/GenBank/DDBJ databases">
        <title>Genome analysis of coral dinoflagellate symbionts highlights evolutionary adaptations to a symbiotic lifestyle.</title>
        <authorList>
            <person name="Aranda M."/>
            <person name="Li Y."/>
            <person name="Liew Y.J."/>
            <person name="Baumgarten S."/>
            <person name="Simakov O."/>
            <person name="Wilson M."/>
            <person name="Piel J."/>
            <person name="Ashoor H."/>
            <person name="Bougouffa S."/>
            <person name="Bajic V.B."/>
            <person name="Ryu T."/>
            <person name="Ravasi T."/>
            <person name="Bayer T."/>
            <person name="Micklem G."/>
            <person name="Kim H."/>
            <person name="Bhak J."/>
            <person name="Lajeunesse T.C."/>
            <person name="Voolstra C.R."/>
        </authorList>
    </citation>
    <scope>NUCLEOTIDE SEQUENCE [LARGE SCALE GENOMIC DNA]</scope>
    <source>
        <strain evidence="3 4">CCMP2467</strain>
    </source>
</reference>
<gene>
    <name evidence="3" type="ORF">AK812_SmicGene8750</name>
</gene>
<feature type="chain" id="PRO_5044016902" evidence="2">
    <location>
        <begin position="18"/>
        <end position="405"/>
    </location>
</feature>
<feature type="region of interest" description="Disordered" evidence="1">
    <location>
        <begin position="363"/>
        <end position="405"/>
    </location>
</feature>
<keyword evidence="4" id="KW-1185">Reference proteome</keyword>
<sequence>MNCSLLTLMLHLEPCSGTFLLLRHDGFACRYQSRRAPAPAAPAWAHSSLMQHMGLAPANSWSSAEPLTSARISCSSGAFATTQASPESANFSQPKTTRRQRRACRNPGKLGVCGRLPRLARGPVDGQPVGAAGRPGGRSIFGKAKQQTQLHFQVRQNGKEQQGPRHGSHQHPTLAIGNPSFGSWCTAAAGQQDFVQFRRLCHDASLTREWKLMQGSRVGGFGAKAPTDLDPDYDEPRTSSTWNSTCRTEPVRVNCELGAMPHGASNSMVTELVQASVARSTCAERKATGAGGSVAAEQRAESGGAEQQEKPGRRQVGEGRDAPQQYGVLLAVVFLQILPHEGCGSEKSGKYDQSLAFRRQAQRPLLHSGRESRQPHRQVMPEEAEYHRRNCTTYNEQKKPRHIQL</sequence>
<keyword evidence="2" id="KW-0732">Signal</keyword>
<protein>
    <submittedName>
        <fullName evidence="3">Uncharacterized protein</fullName>
    </submittedName>
</protein>
<feature type="region of interest" description="Disordered" evidence="1">
    <location>
        <begin position="83"/>
        <end position="107"/>
    </location>
</feature>
<organism evidence="3 4">
    <name type="scientific">Symbiodinium microadriaticum</name>
    <name type="common">Dinoflagellate</name>
    <name type="synonym">Zooxanthella microadriatica</name>
    <dbReference type="NCBI Taxonomy" id="2951"/>
    <lineage>
        <taxon>Eukaryota</taxon>
        <taxon>Sar</taxon>
        <taxon>Alveolata</taxon>
        <taxon>Dinophyceae</taxon>
        <taxon>Suessiales</taxon>
        <taxon>Symbiodiniaceae</taxon>
        <taxon>Symbiodinium</taxon>
    </lineage>
</organism>
<feature type="signal peptide" evidence="2">
    <location>
        <begin position="1"/>
        <end position="17"/>
    </location>
</feature>
<feature type="region of interest" description="Disordered" evidence="1">
    <location>
        <begin position="284"/>
        <end position="320"/>
    </location>
</feature>
<dbReference type="AlphaFoldDB" id="A0A1Q9EK16"/>
<feature type="compositionally biased region" description="Basic and acidic residues" evidence="1">
    <location>
        <begin position="307"/>
        <end position="320"/>
    </location>
</feature>
<comment type="caution">
    <text evidence="3">The sequence shown here is derived from an EMBL/GenBank/DDBJ whole genome shotgun (WGS) entry which is preliminary data.</text>
</comment>
<evidence type="ECO:0000256" key="2">
    <source>
        <dbReference type="SAM" id="SignalP"/>
    </source>
</evidence>